<organism evidence="2 3">
    <name type="scientific">Passalora fulva</name>
    <name type="common">Tomato leaf mold</name>
    <name type="synonym">Cladosporium fulvum</name>
    <dbReference type="NCBI Taxonomy" id="5499"/>
    <lineage>
        <taxon>Eukaryota</taxon>
        <taxon>Fungi</taxon>
        <taxon>Dikarya</taxon>
        <taxon>Ascomycota</taxon>
        <taxon>Pezizomycotina</taxon>
        <taxon>Dothideomycetes</taxon>
        <taxon>Dothideomycetidae</taxon>
        <taxon>Mycosphaerellales</taxon>
        <taxon>Mycosphaerellaceae</taxon>
        <taxon>Fulvia</taxon>
    </lineage>
</organism>
<protein>
    <submittedName>
        <fullName evidence="2">Uncharacterized protein</fullName>
    </submittedName>
</protein>
<keyword evidence="3" id="KW-1185">Reference proteome</keyword>
<evidence type="ECO:0000313" key="2">
    <source>
        <dbReference type="EMBL" id="UJO16342.1"/>
    </source>
</evidence>
<dbReference type="GeneID" id="71985104"/>
<reference evidence="2" key="1">
    <citation type="submission" date="2021-12" db="EMBL/GenBank/DDBJ databases">
        <authorList>
            <person name="Zaccaron A."/>
            <person name="Stergiopoulos I."/>
        </authorList>
    </citation>
    <scope>NUCLEOTIDE SEQUENCE</scope>
    <source>
        <strain evidence="2">Race5_Kim</strain>
    </source>
</reference>
<feature type="region of interest" description="Disordered" evidence="1">
    <location>
        <begin position="382"/>
        <end position="404"/>
    </location>
</feature>
<dbReference type="AlphaFoldDB" id="A0A9Q8LF77"/>
<accession>A0A9Q8LF77</accession>
<reference evidence="2" key="2">
    <citation type="journal article" date="2022" name="Microb. Genom.">
        <title>A chromosome-scale genome assembly of the tomato pathogen Cladosporium fulvum reveals a compartmentalized genome architecture and the presence of a dispensable chromosome.</title>
        <authorList>
            <person name="Zaccaron A.Z."/>
            <person name="Chen L.H."/>
            <person name="Samaras A."/>
            <person name="Stergiopoulos I."/>
        </authorList>
    </citation>
    <scope>NUCLEOTIDE SEQUENCE</scope>
    <source>
        <strain evidence="2">Race5_Kim</strain>
    </source>
</reference>
<dbReference type="RefSeq" id="XP_047760708.1">
    <property type="nucleotide sequence ID" value="XM_047904374.1"/>
</dbReference>
<name>A0A9Q8LF77_PASFU</name>
<dbReference type="PANTHER" id="PTHR42085:SF2">
    <property type="entry name" value="F-BOX DOMAIN-CONTAINING PROTEIN"/>
    <property type="match status" value="1"/>
</dbReference>
<dbReference type="EMBL" id="CP090166">
    <property type="protein sequence ID" value="UJO16342.1"/>
    <property type="molecule type" value="Genomic_DNA"/>
</dbReference>
<gene>
    <name evidence="2" type="ORF">CLAFUR5_05226</name>
</gene>
<sequence length="404" mass="45848">MTYYGNTKARILDFYITRDGKLARFSDSIPLEDVRAGYAYRAWLAEKQRRVQLYKAMLQQDDYTFANRATCLPAHVALSPYRKFPKLSDERKYASNYPPTKVTYSKAGFTDLPGELRNKIYILAGTAGHIFKLHTFLASDFCNGRPEAADLAREPLEQYRERVQQICPLMRVSKRLNAEVASMFFGENEFRFSRGLGWFFLESFLHGIGKVNVGRVRKIAVCDHWAAKDPRLVNSGRWYRDIVFVSRQRGMVGLKHNGVGDGGRDEAVQQCVRMLEEGGVLAELKLILPARFDVHNPFGLKFDGPKFQHGAPNIKLTHLAPQNHYWGPSPLKPETTETIHTLNYPARTPNSGSQIPHQAPRFSRIRQGSSLGIRGEVDGVQQESFRGRSWPHDVLSRTSSTTAV</sequence>
<dbReference type="Proteomes" id="UP000756132">
    <property type="component" value="Chromosome 4"/>
</dbReference>
<proteinExistence type="predicted"/>
<evidence type="ECO:0000313" key="3">
    <source>
        <dbReference type="Proteomes" id="UP000756132"/>
    </source>
</evidence>
<dbReference type="InterPro" id="IPR038883">
    <property type="entry name" value="AN11006-like"/>
</dbReference>
<dbReference type="PANTHER" id="PTHR42085">
    <property type="entry name" value="F-BOX DOMAIN-CONTAINING PROTEIN"/>
    <property type="match status" value="1"/>
</dbReference>
<dbReference type="KEGG" id="ffu:CLAFUR5_05226"/>
<evidence type="ECO:0000256" key="1">
    <source>
        <dbReference type="SAM" id="MobiDB-lite"/>
    </source>
</evidence>
<dbReference type="OrthoDB" id="3946696at2759"/>